<proteinExistence type="predicted"/>
<evidence type="ECO:0000256" key="1">
    <source>
        <dbReference type="SAM" id="MobiDB-lite"/>
    </source>
</evidence>
<gene>
    <name evidence="2" type="ORF">STAS_19786</name>
</gene>
<sequence length="235" mass="26339">MWGIETKRNFTSLSVQALSSGARFEYRASEKALANLSISMSSSSSLRLECLECKYTDSQYIVSSLAFHKRGKILELPGDEGYTSLWPLDHFPPKLMSEICIDKISIQKFYFNESGDPTIIDLNLGFDDEDEDLEMLIRGTHMCKLLRNLNIILLNFELAVHDNIVVVPTKDSYARINDTRMSISPFTKLRPDVSPDVIGDSDTVETLRFSVHGDKTKPRAPHGPKTSICGSLVST</sequence>
<dbReference type="OrthoDB" id="10478880at2759"/>
<accession>A0A5A7QGF4</accession>
<organism evidence="2 3">
    <name type="scientific">Striga asiatica</name>
    <name type="common">Asiatic witchweed</name>
    <name type="synonym">Buchnera asiatica</name>
    <dbReference type="NCBI Taxonomy" id="4170"/>
    <lineage>
        <taxon>Eukaryota</taxon>
        <taxon>Viridiplantae</taxon>
        <taxon>Streptophyta</taxon>
        <taxon>Embryophyta</taxon>
        <taxon>Tracheophyta</taxon>
        <taxon>Spermatophyta</taxon>
        <taxon>Magnoliopsida</taxon>
        <taxon>eudicotyledons</taxon>
        <taxon>Gunneridae</taxon>
        <taxon>Pentapetalae</taxon>
        <taxon>asterids</taxon>
        <taxon>lamiids</taxon>
        <taxon>Lamiales</taxon>
        <taxon>Orobanchaceae</taxon>
        <taxon>Buchnereae</taxon>
        <taxon>Striga</taxon>
    </lineage>
</organism>
<evidence type="ECO:0000313" key="2">
    <source>
        <dbReference type="EMBL" id="GER42961.1"/>
    </source>
</evidence>
<protein>
    <submittedName>
        <fullName evidence="2">Uncharacterized protein</fullName>
    </submittedName>
</protein>
<dbReference type="AlphaFoldDB" id="A0A5A7QGF4"/>
<comment type="caution">
    <text evidence="2">The sequence shown here is derived from an EMBL/GenBank/DDBJ whole genome shotgun (WGS) entry which is preliminary data.</text>
</comment>
<feature type="region of interest" description="Disordered" evidence="1">
    <location>
        <begin position="212"/>
        <end position="235"/>
    </location>
</feature>
<evidence type="ECO:0000313" key="3">
    <source>
        <dbReference type="Proteomes" id="UP000325081"/>
    </source>
</evidence>
<reference evidence="3" key="1">
    <citation type="journal article" date="2019" name="Curr. Biol.">
        <title>Genome Sequence of Striga asiatica Provides Insight into the Evolution of Plant Parasitism.</title>
        <authorList>
            <person name="Yoshida S."/>
            <person name="Kim S."/>
            <person name="Wafula E.K."/>
            <person name="Tanskanen J."/>
            <person name="Kim Y.M."/>
            <person name="Honaas L."/>
            <person name="Yang Z."/>
            <person name="Spallek T."/>
            <person name="Conn C.E."/>
            <person name="Ichihashi Y."/>
            <person name="Cheong K."/>
            <person name="Cui S."/>
            <person name="Der J.P."/>
            <person name="Gundlach H."/>
            <person name="Jiao Y."/>
            <person name="Hori C."/>
            <person name="Ishida J.K."/>
            <person name="Kasahara H."/>
            <person name="Kiba T."/>
            <person name="Kim M.S."/>
            <person name="Koo N."/>
            <person name="Laohavisit A."/>
            <person name="Lee Y.H."/>
            <person name="Lumba S."/>
            <person name="McCourt P."/>
            <person name="Mortimer J.C."/>
            <person name="Mutuku J.M."/>
            <person name="Nomura T."/>
            <person name="Sasaki-Sekimoto Y."/>
            <person name="Seto Y."/>
            <person name="Wang Y."/>
            <person name="Wakatake T."/>
            <person name="Sakakibara H."/>
            <person name="Demura T."/>
            <person name="Yamaguchi S."/>
            <person name="Yoneyama K."/>
            <person name="Manabe R.I."/>
            <person name="Nelson D.C."/>
            <person name="Schulman A.H."/>
            <person name="Timko M.P."/>
            <person name="dePamphilis C.W."/>
            <person name="Choi D."/>
            <person name="Shirasu K."/>
        </authorList>
    </citation>
    <scope>NUCLEOTIDE SEQUENCE [LARGE SCALE GENOMIC DNA]</scope>
    <source>
        <strain evidence="3">cv. UVA1</strain>
    </source>
</reference>
<dbReference type="Proteomes" id="UP000325081">
    <property type="component" value="Unassembled WGS sequence"/>
</dbReference>
<keyword evidence="3" id="KW-1185">Reference proteome</keyword>
<dbReference type="EMBL" id="BKCP01006515">
    <property type="protein sequence ID" value="GER42961.1"/>
    <property type="molecule type" value="Genomic_DNA"/>
</dbReference>
<name>A0A5A7QGF4_STRAF</name>